<dbReference type="PROSITE" id="PS51186">
    <property type="entry name" value="GNAT"/>
    <property type="match status" value="1"/>
</dbReference>
<gene>
    <name evidence="2" type="ORF">EPICR_150043</name>
</gene>
<name>A0A484HDR5_9BACT</name>
<reference evidence="2" key="1">
    <citation type="submission" date="2019-01" db="EMBL/GenBank/DDBJ databases">
        <authorList>
            <consortium name="Genoscope - CEA"/>
            <person name="William W."/>
        </authorList>
    </citation>
    <scope>NUCLEOTIDE SEQUENCE</scope>
    <source>
        <strain evidence="2">CR-1</strain>
    </source>
</reference>
<proteinExistence type="predicted"/>
<evidence type="ECO:0000313" key="2">
    <source>
        <dbReference type="EMBL" id="VEN73326.1"/>
    </source>
</evidence>
<sequence length="143" mass="16362">MDRIDIRKLRLEDAGEIADIHEKIVRRPRETDFVQIVRQAKKTGDASFVAHLEGKIVGYMIAYVLAGGFGLKQSVWIANLGVMPDRMGQGIGEALAEKIFEYSRQNHIMDVYTSVRWDTPDLLSFFKTLDFSQSNFINLIKRI</sequence>
<dbReference type="AlphaFoldDB" id="A0A484HDR5"/>
<evidence type="ECO:0000259" key="1">
    <source>
        <dbReference type="PROSITE" id="PS51186"/>
    </source>
</evidence>
<dbReference type="InterPro" id="IPR016181">
    <property type="entry name" value="Acyl_CoA_acyltransferase"/>
</dbReference>
<keyword evidence="2" id="KW-0808">Transferase</keyword>
<dbReference type="Pfam" id="PF00583">
    <property type="entry name" value="Acetyltransf_1"/>
    <property type="match status" value="1"/>
</dbReference>
<accession>A0A484HDR5</accession>
<dbReference type="EMBL" id="CAACVI010000007">
    <property type="protein sequence ID" value="VEN73326.1"/>
    <property type="molecule type" value="Genomic_DNA"/>
</dbReference>
<dbReference type="CDD" id="cd04301">
    <property type="entry name" value="NAT_SF"/>
    <property type="match status" value="1"/>
</dbReference>
<organism evidence="2">
    <name type="scientific">uncultured Desulfobacteraceae bacterium</name>
    <dbReference type="NCBI Taxonomy" id="218296"/>
    <lineage>
        <taxon>Bacteria</taxon>
        <taxon>Pseudomonadati</taxon>
        <taxon>Thermodesulfobacteriota</taxon>
        <taxon>Desulfobacteria</taxon>
        <taxon>Desulfobacterales</taxon>
        <taxon>Desulfobacteraceae</taxon>
        <taxon>environmental samples</taxon>
    </lineage>
</organism>
<protein>
    <submittedName>
        <fullName evidence="2">GNAT family N-acetyltransferase</fullName>
    </submittedName>
</protein>
<dbReference type="InterPro" id="IPR000182">
    <property type="entry name" value="GNAT_dom"/>
</dbReference>
<dbReference type="SUPFAM" id="SSF55729">
    <property type="entry name" value="Acyl-CoA N-acyltransferases (Nat)"/>
    <property type="match status" value="1"/>
</dbReference>
<dbReference type="GO" id="GO:0016747">
    <property type="term" value="F:acyltransferase activity, transferring groups other than amino-acyl groups"/>
    <property type="evidence" value="ECO:0007669"/>
    <property type="project" value="InterPro"/>
</dbReference>
<dbReference type="Gene3D" id="3.40.630.30">
    <property type="match status" value="1"/>
</dbReference>
<feature type="domain" description="N-acetyltransferase" evidence="1">
    <location>
        <begin position="4"/>
        <end position="143"/>
    </location>
</feature>